<organism evidence="1">
    <name type="scientific">marine sediment metagenome</name>
    <dbReference type="NCBI Taxonomy" id="412755"/>
    <lineage>
        <taxon>unclassified sequences</taxon>
        <taxon>metagenomes</taxon>
        <taxon>ecological metagenomes</taxon>
    </lineage>
</organism>
<reference evidence="1" key="1">
    <citation type="journal article" date="2014" name="Front. Microbiol.">
        <title>High frequency of phylogenetically diverse reductive dehalogenase-homologous genes in deep subseafloor sedimentary metagenomes.</title>
        <authorList>
            <person name="Kawai M."/>
            <person name="Futagami T."/>
            <person name="Toyoda A."/>
            <person name="Takaki Y."/>
            <person name="Nishi S."/>
            <person name="Hori S."/>
            <person name="Arai W."/>
            <person name="Tsubouchi T."/>
            <person name="Morono Y."/>
            <person name="Uchiyama I."/>
            <person name="Ito T."/>
            <person name="Fujiyama A."/>
            <person name="Inagaki F."/>
            <person name="Takami H."/>
        </authorList>
    </citation>
    <scope>NUCLEOTIDE SEQUENCE</scope>
    <source>
        <strain evidence="1">Expedition CK06-06</strain>
    </source>
</reference>
<sequence length="113" mass="13307">MKSIKMKAIKQEKIEQLKRDIKLARYFQKFGMGMMGDWDELGYPSGKYMSLEERKKIGRKLKTGQKLTKKEEHWHWGSRFWAAGILDEVKATETLRKLGMLKQGERVGENNDK</sequence>
<protein>
    <submittedName>
        <fullName evidence="1">Uncharacterized protein</fullName>
    </submittedName>
</protein>
<name>X1FR56_9ZZZZ</name>
<proteinExistence type="predicted"/>
<dbReference type="AlphaFoldDB" id="X1FR56"/>
<gene>
    <name evidence="1" type="ORF">S03H2_15664</name>
</gene>
<evidence type="ECO:0000313" key="1">
    <source>
        <dbReference type="EMBL" id="GAH35000.1"/>
    </source>
</evidence>
<comment type="caution">
    <text evidence="1">The sequence shown here is derived from an EMBL/GenBank/DDBJ whole genome shotgun (WGS) entry which is preliminary data.</text>
</comment>
<dbReference type="EMBL" id="BARU01007972">
    <property type="protein sequence ID" value="GAH35000.1"/>
    <property type="molecule type" value="Genomic_DNA"/>
</dbReference>
<accession>X1FR56</accession>